<dbReference type="PANTHER" id="PTHR43312">
    <property type="entry name" value="D-THREO-ALDOSE 1-DEHYDROGENASE"/>
    <property type="match status" value="1"/>
</dbReference>
<comment type="caution">
    <text evidence="2">The sequence shown here is derived from an EMBL/GenBank/DDBJ whole genome shotgun (WGS) entry which is preliminary data.</text>
</comment>
<gene>
    <name evidence="2" type="ORF">A2909_02225</name>
</gene>
<dbReference type="InterPro" id="IPR023210">
    <property type="entry name" value="NADP_OxRdtase_dom"/>
</dbReference>
<name>A0A1G2LRU2_9BACT</name>
<dbReference type="PANTHER" id="PTHR43312:SF1">
    <property type="entry name" value="NADP-DEPENDENT OXIDOREDUCTASE DOMAIN-CONTAINING PROTEIN"/>
    <property type="match status" value="1"/>
</dbReference>
<evidence type="ECO:0000313" key="2">
    <source>
        <dbReference type="EMBL" id="OHA14317.1"/>
    </source>
</evidence>
<dbReference type="Pfam" id="PF00248">
    <property type="entry name" value="Aldo_ket_red"/>
    <property type="match status" value="1"/>
</dbReference>
<dbReference type="InterPro" id="IPR053135">
    <property type="entry name" value="AKR2_Oxidoreductase"/>
</dbReference>
<organism evidence="2 3">
    <name type="scientific">Candidatus Tagabacteria bacterium RIFCSPLOWO2_01_FULL_39_11</name>
    <dbReference type="NCBI Taxonomy" id="1802295"/>
    <lineage>
        <taxon>Bacteria</taxon>
        <taxon>Candidatus Tagaibacteriota</taxon>
    </lineage>
</organism>
<dbReference type="EMBL" id="MHQZ01000013">
    <property type="protein sequence ID" value="OHA14317.1"/>
    <property type="molecule type" value="Genomic_DNA"/>
</dbReference>
<reference evidence="2 3" key="1">
    <citation type="journal article" date="2016" name="Nat. Commun.">
        <title>Thousands of microbial genomes shed light on interconnected biogeochemical processes in an aquifer system.</title>
        <authorList>
            <person name="Anantharaman K."/>
            <person name="Brown C.T."/>
            <person name="Hug L.A."/>
            <person name="Sharon I."/>
            <person name="Castelle C.J."/>
            <person name="Probst A.J."/>
            <person name="Thomas B.C."/>
            <person name="Singh A."/>
            <person name="Wilkins M.J."/>
            <person name="Karaoz U."/>
            <person name="Brodie E.L."/>
            <person name="Williams K.H."/>
            <person name="Hubbard S.S."/>
            <person name="Banfield J.F."/>
        </authorList>
    </citation>
    <scope>NUCLEOTIDE SEQUENCE [LARGE SCALE GENOMIC DNA]</scope>
</reference>
<feature type="domain" description="NADP-dependent oxidoreductase" evidence="1">
    <location>
        <begin position="25"/>
        <end position="314"/>
    </location>
</feature>
<dbReference type="AlphaFoldDB" id="A0A1G2LRU2"/>
<evidence type="ECO:0000313" key="3">
    <source>
        <dbReference type="Proteomes" id="UP000178302"/>
    </source>
</evidence>
<accession>A0A1G2LRU2</accession>
<dbReference type="Gene3D" id="3.20.20.100">
    <property type="entry name" value="NADP-dependent oxidoreductase domain"/>
    <property type="match status" value="1"/>
</dbReference>
<sequence>MRCRRLKDYVISEVGLGCWQLGGNLGIGRNSFGLGEVSEEEAEKIVEAAYENYVNFFDTADFYGLGRSERILGKVLKKYRHNVIIATKVGFVVDGMIGVVTDFSYNHIKASCDRSLQRLGVDCIDLYQLHCPPPTDQEECAFEALEDLKREGKIFYAGVSVANNFEKGAVLLKKFPFDAIQFYYNILNRGAEEILFPIIAEKKIGAIISSPFGRGVLTGKFHSLSEFSSGDSRNKWNEGGKERTYFLKQLESYQLLSSIAKEYKMSTLELNISYILGWEEVSVIIPGASNAKQACENARLSGSSVLNKKEIWDLRERLACQERKYK</sequence>
<dbReference type="Proteomes" id="UP000178302">
    <property type="component" value="Unassembled WGS sequence"/>
</dbReference>
<proteinExistence type="predicted"/>
<protein>
    <recommendedName>
        <fullName evidence="1">NADP-dependent oxidoreductase domain-containing protein</fullName>
    </recommendedName>
</protein>
<dbReference type="InterPro" id="IPR036812">
    <property type="entry name" value="NAD(P)_OxRdtase_dom_sf"/>
</dbReference>
<dbReference type="SUPFAM" id="SSF51430">
    <property type="entry name" value="NAD(P)-linked oxidoreductase"/>
    <property type="match status" value="1"/>
</dbReference>
<evidence type="ECO:0000259" key="1">
    <source>
        <dbReference type="Pfam" id="PF00248"/>
    </source>
</evidence>